<keyword evidence="3" id="KW-1185">Reference proteome</keyword>
<dbReference type="AlphaFoldDB" id="A0A7Y9EFZ5"/>
<reference evidence="2 3" key="1">
    <citation type="submission" date="2020-07" db="EMBL/GenBank/DDBJ databases">
        <title>Sequencing the genomes of 1000 actinobacteria strains.</title>
        <authorList>
            <person name="Klenk H.-P."/>
        </authorList>
    </citation>
    <scope>NUCLEOTIDE SEQUENCE [LARGE SCALE GENOMIC DNA]</scope>
    <source>
        <strain evidence="2 3">DSM 40398</strain>
    </source>
</reference>
<dbReference type="Proteomes" id="UP000529783">
    <property type="component" value="Unassembled WGS sequence"/>
</dbReference>
<evidence type="ECO:0000313" key="2">
    <source>
        <dbReference type="EMBL" id="NYD46947.1"/>
    </source>
</evidence>
<organism evidence="2 3">
    <name type="scientific">Actinomadura luteofluorescens</name>
    <dbReference type="NCBI Taxonomy" id="46163"/>
    <lineage>
        <taxon>Bacteria</taxon>
        <taxon>Bacillati</taxon>
        <taxon>Actinomycetota</taxon>
        <taxon>Actinomycetes</taxon>
        <taxon>Streptosporangiales</taxon>
        <taxon>Thermomonosporaceae</taxon>
        <taxon>Actinomadura</taxon>
    </lineage>
</organism>
<sequence>MASALRDAYDAAWETIAPFYVRAVHRMLEDIRAAAAAGAMIASVGRDGENCRMIVLAFEPGLDVIEIPVNRGIVRSALADLKQNHGRTFPELDAMLGGIKWKALSPEEIADAAGNLTALLRRLGLPVDEPDPPRDIILLDNGMRGTTRAALKQIYWARASGTLVRGLYVFRAAAYFDPHPDADRGYVFDLDAAGTDGGKNMLVLPDDPCLEGLTFRANDALVLIEVLTGGPKQTPDRIDAHGHPVQGLMRDRPPARGINPVHRSARYTDPRVREGVLRVVREAIGNHARFAALCERRGADVQELLRPGHERMVRNTRDWIVGDLDAMHPGLRELAVTYCWRTALWDVSVKLADAIDAAGLPAESALTVWTEFDALRDDAARKAFVERLAESPRES</sequence>
<protein>
    <submittedName>
        <fullName evidence="2">Uncharacterized protein</fullName>
    </submittedName>
</protein>
<evidence type="ECO:0000256" key="1">
    <source>
        <dbReference type="SAM" id="MobiDB-lite"/>
    </source>
</evidence>
<gene>
    <name evidence="2" type="ORF">BJY14_002930</name>
</gene>
<name>A0A7Y9EFZ5_9ACTN</name>
<comment type="caution">
    <text evidence="2">The sequence shown here is derived from an EMBL/GenBank/DDBJ whole genome shotgun (WGS) entry which is preliminary data.</text>
</comment>
<proteinExistence type="predicted"/>
<accession>A0A7Y9EFZ5</accession>
<dbReference type="RefSeq" id="WP_179844115.1">
    <property type="nucleotide sequence ID" value="NZ_JACCBA010000001.1"/>
</dbReference>
<dbReference type="EMBL" id="JACCBA010000001">
    <property type="protein sequence ID" value="NYD46947.1"/>
    <property type="molecule type" value="Genomic_DNA"/>
</dbReference>
<feature type="region of interest" description="Disordered" evidence="1">
    <location>
        <begin position="233"/>
        <end position="262"/>
    </location>
</feature>
<evidence type="ECO:0000313" key="3">
    <source>
        <dbReference type="Proteomes" id="UP000529783"/>
    </source>
</evidence>